<dbReference type="OrthoDB" id="9811174at2"/>
<reference evidence="4 5" key="1">
    <citation type="submission" date="2018-05" db="EMBL/GenBank/DDBJ databases">
        <title>Complete genome sequence of Megasphaera sp. AJH120T, isolated from the ceca of a chicken.</title>
        <authorList>
            <person name="Maki J."/>
            <person name="Looft T."/>
        </authorList>
    </citation>
    <scope>NUCLEOTIDE SEQUENCE [LARGE SCALE GENOMIC DNA]</scope>
    <source>
        <strain evidence="4 5">AJH120</strain>
    </source>
</reference>
<dbReference type="SMART" id="SM00422">
    <property type="entry name" value="HTH_MERR"/>
    <property type="match status" value="1"/>
</dbReference>
<dbReference type="InterPro" id="IPR009061">
    <property type="entry name" value="DNA-bd_dom_put_sf"/>
</dbReference>
<dbReference type="RefSeq" id="WP_087477352.1">
    <property type="nucleotide sequence ID" value="NZ_CALYAU010000005.1"/>
</dbReference>
<dbReference type="GO" id="GO:0003700">
    <property type="term" value="F:DNA-binding transcription factor activity"/>
    <property type="evidence" value="ECO:0007669"/>
    <property type="project" value="InterPro"/>
</dbReference>
<keyword evidence="2" id="KW-0175">Coiled coil</keyword>
<dbReference type="Gene3D" id="3.20.80.10">
    <property type="entry name" value="Regulatory factor, effector binding domain"/>
    <property type="match status" value="1"/>
</dbReference>
<dbReference type="Gene3D" id="1.10.1660.10">
    <property type="match status" value="1"/>
</dbReference>
<evidence type="ECO:0000259" key="3">
    <source>
        <dbReference type="PROSITE" id="PS50937"/>
    </source>
</evidence>
<feature type="domain" description="HTH merR-type" evidence="3">
    <location>
        <begin position="5"/>
        <end position="74"/>
    </location>
</feature>
<evidence type="ECO:0000256" key="2">
    <source>
        <dbReference type="SAM" id="Coils"/>
    </source>
</evidence>
<keyword evidence="1 4" id="KW-0238">DNA-binding</keyword>
<evidence type="ECO:0000313" key="4">
    <source>
        <dbReference type="EMBL" id="AXL20096.1"/>
    </source>
</evidence>
<sequence>MSKKYLKTGEFASLCGVTKDTLFHYDDIGLLKPARVGENGYRLYGLYQLDTFDLISVLKEVGLTLHEIKAYIERRNTTEFLQMLKEQDKALAAEIERLKRLRRILKNTIETTQKSLHVPIDTIQFVEKEEEYFIITDGQRKQDEKSVVEAISEHFKYCNAHRTYNTFTIGEIIGEQAIADRTYYTQYYCSKIDKPVRSRHCHVKPAGLYAVKYIQDSYDMLPEAYRQFVNEVQALGYRLCGKIYEEDMLNYLTEKDDENYLLRIEGQVEPVT</sequence>
<accession>A0A346AW53</accession>
<dbReference type="InterPro" id="IPR000551">
    <property type="entry name" value="MerR-type_HTH_dom"/>
</dbReference>
<dbReference type="Proteomes" id="UP000254337">
    <property type="component" value="Chromosome"/>
</dbReference>
<dbReference type="Pfam" id="PF13411">
    <property type="entry name" value="MerR_1"/>
    <property type="match status" value="1"/>
</dbReference>
<gene>
    <name evidence="4" type="ORF">DKB62_00110</name>
</gene>
<proteinExistence type="predicted"/>
<evidence type="ECO:0000313" key="5">
    <source>
        <dbReference type="Proteomes" id="UP000254337"/>
    </source>
</evidence>
<dbReference type="KEGG" id="meg:DKB62_00110"/>
<dbReference type="PANTHER" id="PTHR30204:SF85">
    <property type="entry name" value="MULTIDRUG-EFFLUX TRANSPORTER 2 REGULATOR"/>
    <property type="match status" value="1"/>
</dbReference>
<dbReference type="InterPro" id="IPR047057">
    <property type="entry name" value="MerR_fam"/>
</dbReference>
<dbReference type="EMBL" id="CP029462">
    <property type="protein sequence ID" value="AXL20096.1"/>
    <property type="molecule type" value="Genomic_DNA"/>
</dbReference>
<dbReference type="PANTHER" id="PTHR30204">
    <property type="entry name" value="REDOX-CYCLING DRUG-SENSING TRANSCRIPTIONAL ACTIVATOR SOXR"/>
    <property type="match status" value="1"/>
</dbReference>
<dbReference type="PROSITE" id="PS50937">
    <property type="entry name" value="HTH_MERR_2"/>
    <property type="match status" value="1"/>
</dbReference>
<dbReference type="SUPFAM" id="SSF46955">
    <property type="entry name" value="Putative DNA-binding domain"/>
    <property type="match status" value="1"/>
</dbReference>
<organism evidence="4 5">
    <name type="scientific">Megasphaera stantonii</name>
    <dbReference type="NCBI Taxonomy" id="2144175"/>
    <lineage>
        <taxon>Bacteria</taxon>
        <taxon>Bacillati</taxon>
        <taxon>Bacillota</taxon>
        <taxon>Negativicutes</taxon>
        <taxon>Veillonellales</taxon>
        <taxon>Veillonellaceae</taxon>
        <taxon>Megasphaera</taxon>
    </lineage>
</organism>
<dbReference type="InterPro" id="IPR011256">
    <property type="entry name" value="Reg_factor_effector_dom_sf"/>
</dbReference>
<feature type="coiled-coil region" evidence="2">
    <location>
        <begin position="81"/>
        <end position="115"/>
    </location>
</feature>
<dbReference type="AlphaFoldDB" id="A0A346AW53"/>
<dbReference type="CDD" id="cd04782">
    <property type="entry name" value="HTH_BltR"/>
    <property type="match status" value="1"/>
</dbReference>
<dbReference type="GO" id="GO:0003677">
    <property type="term" value="F:DNA binding"/>
    <property type="evidence" value="ECO:0007669"/>
    <property type="project" value="UniProtKB-KW"/>
</dbReference>
<dbReference type="SUPFAM" id="SSF55136">
    <property type="entry name" value="Probable bacterial effector-binding domain"/>
    <property type="match status" value="1"/>
</dbReference>
<keyword evidence="5" id="KW-1185">Reference proteome</keyword>
<protein>
    <submittedName>
        <fullName evidence="4">MerR family DNA-binding transcriptional regulator</fullName>
    </submittedName>
</protein>
<dbReference type="PROSITE" id="PS00552">
    <property type="entry name" value="HTH_MERR_1"/>
    <property type="match status" value="1"/>
</dbReference>
<evidence type="ECO:0000256" key="1">
    <source>
        <dbReference type="ARBA" id="ARBA00023125"/>
    </source>
</evidence>
<name>A0A346AW53_9FIRM</name>